<feature type="domain" description="MHD" evidence="6">
    <location>
        <begin position="199"/>
        <end position="452"/>
    </location>
</feature>
<dbReference type="PROSITE" id="PS00991">
    <property type="entry name" value="CLAT_ADAPTOR_M_2"/>
    <property type="match status" value="1"/>
</dbReference>
<comment type="similarity">
    <text evidence="5">Belongs to the adaptor complexes medium subunit family.</text>
</comment>
<keyword evidence="4" id="KW-0472">Membrane</keyword>
<dbReference type="PROSITE" id="PS00990">
    <property type="entry name" value="CLAT_ADAPTOR_M_1"/>
    <property type="match status" value="1"/>
</dbReference>
<dbReference type="AlphaFoldDB" id="A0A0C9YYB1"/>
<dbReference type="Gene3D" id="2.60.40.1170">
    <property type="entry name" value="Mu homology domain, subdomain B"/>
    <property type="match status" value="2"/>
</dbReference>
<dbReference type="Pfam" id="PF00928">
    <property type="entry name" value="Adap_comp_sub"/>
    <property type="match status" value="1"/>
</dbReference>
<dbReference type="EMBL" id="KN833747">
    <property type="protein sequence ID" value="KIK21771.1"/>
    <property type="molecule type" value="Genomic_DNA"/>
</dbReference>
<keyword evidence="2 5" id="KW-0813">Transport</keyword>
<proteinExistence type="inferred from homology"/>
<dbReference type="SUPFAM" id="SSF49447">
    <property type="entry name" value="Second domain of Mu2 adaptin subunit (ap50) of ap2 adaptor"/>
    <property type="match status" value="1"/>
</dbReference>
<dbReference type="PRINTS" id="PR00314">
    <property type="entry name" value="CLATHRINADPT"/>
</dbReference>
<dbReference type="SUPFAM" id="SSF64356">
    <property type="entry name" value="SNARE-like"/>
    <property type="match status" value="1"/>
</dbReference>
<reference evidence="8" key="2">
    <citation type="submission" date="2015-01" db="EMBL/GenBank/DDBJ databases">
        <title>Evolutionary Origins and Diversification of the Mycorrhizal Mutualists.</title>
        <authorList>
            <consortium name="DOE Joint Genome Institute"/>
            <consortium name="Mycorrhizal Genomics Consortium"/>
            <person name="Kohler A."/>
            <person name="Kuo A."/>
            <person name="Nagy L.G."/>
            <person name="Floudas D."/>
            <person name="Copeland A."/>
            <person name="Barry K.W."/>
            <person name="Cichocki N."/>
            <person name="Veneault-Fourrey C."/>
            <person name="LaButti K."/>
            <person name="Lindquist E.A."/>
            <person name="Lipzen A."/>
            <person name="Lundell T."/>
            <person name="Morin E."/>
            <person name="Murat C."/>
            <person name="Riley R."/>
            <person name="Ohm R."/>
            <person name="Sun H."/>
            <person name="Tunlid A."/>
            <person name="Henrissat B."/>
            <person name="Grigoriev I.V."/>
            <person name="Hibbett D.S."/>
            <person name="Martin F."/>
        </authorList>
    </citation>
    <scope>NUCLEOTIDE SEQUENCE [LARGE SCALE GENOMIC DNA]</scope>
    <source>
        <strain evidence="8">441</strain>
    </source>
</reference>
<keyword evidence="3 5" id="KW-0653">Protein transport</keyword>
<dbReference type="PROSITE" id="PS51072">
    <property type="entry name" value="MHD"/>
    <property type="match status" value="1"/>
</dbReference>
<dbReference type="OrthoDB" id="870at2759"/>
<name>A0A0C9YYB1_9AGAM</name>
<dbReference type="InterPro" id="IPR001392">
    <property type="entry name" value="Clathrin_mu"/>
</dbReference>
<organism evidence="7 8">
    <name type="scientific">Pisolithus microcarpus 441</name>
    <dbReference type="NCBI Taxonomy" id="765257"/>
    <lineage>
        <taxon>Eukaryota</taxon>
        <taxon>Fungi</taxon>
        <taxon>Dikarya</taxon>
        <taxon>Basidiomycota</taxon>
        <taxon>Agaricomycotina</taxon>
        <taxon>Agaricomycetes</taxon>
        <taxon>Agaricomycetidae</taxon>
        <taxon>Boletales</taxon>
        <taxon>Sclerodermatineae</taxon>
        <taxon>Pisolithaceae</taxon>
        <taxon>Pisolithus</taxon>
    </lineage>
</organism>
<dbReference type="STRING" id="765257.A0A0C9YYB1"/>
<evidence type="ECO:0000313" key="7">
    <source>
        <dbReference type="EMBL" id="KIK21771.1"/>
    </source>
</evidence>
<protein>
    <recommendedName>
        <fullName evidence="6">MHD domain-containing protein</fullName>
    </recommendedName>
</protein>
<comment type="subcellular location">
    <subcellularLocation>
        <location evidence="1">Endomembrane system</location>
    </subcellularLocation>
</comment>
<dbReference type="HOGENOM" id="CLU_026996_6_1_1"/>
<dbReference type="CDD" id="cd14837">
    <property type="entry name" value="AP3_Mu_N"/>
    <property type="match status" value="1"/>
</dbReference>
<gene>
    <name evidence="7" type="ORF">PISMIDRAFT_653882</name>
</gene>
<evidence type="ECO:0000256" key="3">
    <source>
        <dbReference type="ARBA" id="ARBA00022927"/>
    </source>
</evidence>
<dbReference type="GO" id="GO:0030131">
    <property type="term" value="C:clathrin adaptor complex"/>
    <property type="evidence" value="ECO:0007669"/>
    <property type="project" value="UniProtKB-UniRule"/>
</dbReference>
<dbReference type="GO" id="GO:0012505">
    <property type="term" value="C:endomembrane system"/>
    <property type="evidence" value="ECO:0007669"/>
    <property type="project" value="UniProtKB-SubCell"/>
</dbReference>
<dbReference type="PANTHER" id="PTHR10529">
    <property type="entry name" value="AP COMPLEX SUBUNIT MU"/>
    <property type="match status" value="1"/>
</dbReference>
<dbReference type="InterPro" id="IPR018240">
    <property type="entry name" value="Clathrin_mu_CS"/>
</dbReference>
<dbReference type="Proteomes" id="UP000054018">
    <property type="component" value="Unassembled WGS sequence"/>
</dbReference>
<dbReference type="CDD" id="cd09252">
    <property type="entry name" value="AP-3_Mu3_Cterm"/>
    <property type="match status" value="1"/>
</dbReference>
<accession>A0A0C9YYB1</accession>
<sequence>MAIDGLIILDANGRPIIQSGYTSFPPAYPLLHIDALNNELAKAPSSGIIDPVVYVSSGGGGDMPDCSACCHIQVREIRMLASISGDMDPLVAFAFLQAFHDILQDYFGTVSTVTLKGNFDTVYQLIEEILDSSGHPLTTSSSILRDIVLPPSLLSTLLASLPASSSSVGRSAGPISLNSTGGAFASPIPWRKIGLRHKSNEILFDVTEEMRAIVGRNGATLASNVIGTIECNSRLSAGMPDLLVSFSNPNVMAECAFHPCVRLQRWKRERILSFIPPDGKFVLEEYQYAPPQKAVVNNLPIPVSLKPNITIGELGGNFMVTFTSRMTKSMENVKIEWYLGEDATGAQCTLSGAGSGVGSTGGAEGSWTFDSRKKTLRWEIPTMHSLGSRILRGSWTSKAQVPRPAHAFQIRFELPSHSFSSVRIDQVRLSSELYKMYKGVRVQSCGSIEWRW</sequence>
<evidence type="ECO:0000256" key="5">
    <source>
        <dbReference type="PIRNR" id="PIRNR005992"/>
    </source>
</evidence>
<evidence type="ECO:0000313" key="8">
    <source>
        <dbReference type="Proteomes" id="UP000054018"/>
    </source>
</evidence>
<evidence type="ECO:0000259" key="6">
    <source>
        <dbReference type="PROSITE" id="PS51072"/>
    </source>
</evidence>
<dbReference type="GO" id="GO:0016192">
    <property type="term" value="P:vesicle-mediated transport"/>
    <property type="evidence" value="ECO:0007669"/>
    <property type="project" value="InterPro"/>
</dbReference>
<dbReference type="InterPro" id="IPR050431">
    <property type="entry name" value="Adaptor_comp_med_subunit"/>
</dbReference>
<evidence type="ECO:0000256" key="2">
    <source>
        <dbReference type="ARBA" id="ARBA00022448"/>
    </source>
</evidence>
<dbReference type="InterPro" id="IPR011012">
    <property type="entry name" value="Longin-like_dom_sf"/>
</dbReference>
<reference evidence="7 8" key="1">
    <citation type="submission" date="2014-04" db="EMBL/GenBank/DDBJ databases">
        <authorList>
            <consortium name="DOE Joint Genome Institute"/>
            <person name="Kuo A."/>
            <person name="Kohler A."/>
            <person name="Costa M.D."/>
            <person name="Nagy L.G."/>
            <person name="Floudas D."/>
            <person name="Copeland A."/>
            <person name="Barry K.W."/>
            <person name="Cichocki N."/>
            <person name="Veneault-Fourrey C."/>
            <person name="LaButti K."/>
            <person name="Lindquist E.A."/>
            <person name="Lipzen A."/>
            <person name="Lundell T."/>
            <person name="Morin E."/>
            <person name="Murat C."/>
            <person name="Sun H."/>
            <person name="Tunlid A."/>
            <person name="Henrissat B."/>
            <person name="Grigoriev I.V."/>
            <person name="Hibbett D.S."/>
            <person name="Martin F."/>
            <person name="Nordberg H.P."/>
            <person name="Cantor M.N."/>
            <person name="Hua S.X."/>
        </authorList>
    </citation>
    <scope>NUCLEOTIDE SEQUENCE [LARGE SCALE GENOMIC DNA]</scope>
    <source>
        <strain evidence="7 8">441</strain>
    </source>
</reference>
<dbReference type="InterPro" id="IPR028565">
    <property type="entry name" value="MHD"/>
</dbReference>
<evidence type="ECO:0000256" key="1">
    <source>
        <dbReference type="ARBA" id="ARBA00004308"/>
    </source>
</evidence>
<dbReference type="Gene3D" id="3.30.450.60">
    <property type="match status" value="1"/>
</dbReference>
<dbReference type="InterPro" id="IPR036168">
    <property type="entry name" value="AP2_Mu_C_sf"/>
</dbReference>
<dbReference type="GO" id="GO:0006886">
    <property type="term" value="P:intracellular protein transport"/>
    <property type="evidence" value="ECO:0007669"/>
    <property type="project" value="UniProtKB-UniRule"/>
</dbReference>
<dbReference type="PIRSF" id="PIRSF005992">
    <property type="entry name" value="Clathrin_mu"/>
    <property type="match status" value="1"/>
</dbReference>
<evidence type="ECO:0000256" key="4">
    <source>
        <dbReference type="ARBA" id="ARBA00023136"/>
    </source>
</evidence>
<keyword evidence="8" id="KW-1185">Reference proteome</keyword>